<organism evidence="2 4">
    <name type="scientific">Rotaria sordida</name>
    <dbReference type="NCBI Taxonomy" id="392033"/>
    <lineage>
        <taxon>Eukaryota</taxon>
        <taxon>Metazoa</taxon>
        <taxon>Spiralia</taxon>
        <taxon>Gnathifera</taxon>
        <taxon>Rotifera</taxon>
        <taxon>Eurotatoria</taxon>
        <taxon>Bdelloidea</taxon>
        <taxon>Philodinida</taxon>
        <taxon>Philodinidae</taxon>
        <taxon>Rotaria</taxon>
    </lineage>
</organism>
<dbReference type="EMBL" id="CAJNOU010001605">
    <property type="protein sequence ID" value="CAF1228819.1"/>
    <property type="molecule type" value="Genomic_DNA"/>
</dbReference>
<feature type="region of interest" description="Disordered" evidence="1">
    <location>
        <begin position="270"/>
        <end position="290"/>
    </location>
</feature>
<accession>A0A814YEQ4</accession>
<gene>
    <name evidence="3" type="ORF">FNK824_LOCUS28778</name>
    <name evidence="2" type="ORF">SEV965_LOCUS22583</name>
</gene>
<dbReference type="Proteomes" id="UP000663889">
    <property type="component" value="Unassembled WGS sequence"/>
</dbReference>
<evidence type="ECO:0000313" key="2">
    <source>
        <dbReference type="EMBL" id="CAF1228819.1"/>
    </source>
</evidence>
<name>A0A814YEQ4_9BILA</name>
<reference evidence="2" key="1">
    <citation type="submission" date="2021-02" db="EMBL/GenBank/DDBJ databases">
        <authorList>
            <person name="Nowell W R."/>
        </authorList>
    </citation>
    <scope>NUCLEOTIDE SEQUENCE</scope>
</reference>
<feature type="compositionally biased region" description="Polar residues" evidence="1">
    <location>
        <begin position="271"/>
        <end position="290"/>
    </location>
</feature>
<dbReference type="EMBL" id="CAJOBE010008026">
    <property type="protein sequence ID" value="CAF4052297.1"/>
    <property type="molecule type" value="Genomic_DNA"/>
</dbReference>
<evidence type="ECO:0000313" key="3">
    <source>
        <dbReference type="EMBL" id="CAF4052297.1"/>
    </source>
</evidence>
<dbReference type="AlphaFoldDB" id="A0A814YEQ4"/>
<comment type="caution">
    <text evidence="2">The sequence shown here is derived from an EMBL/GenBank/DDBJ whole genome shotgun (WGS) entry which is preliminary data.</text>
</comment>
<evidence type="ECO:0000313" key="4">
    <source>
        <dbReference type="Proteomes" id="UP000663889"/>
    </source>
</evidence>
<evidence type="ECO:0000256" key="1">
    <source>
        <dbReference type="SAM" id="MobiDB-lite"/>
    </source>
</evidence>
<protein>
    <submittedName>
        <fullName evidence="2">Uncharacterized protein</fullName>
    </submittedName>
</protein>
<proteinExistence type="predicted"/>
<sequence>MENFTIEIDTDSDDHLIDVRRLLGSDDLRVGLDAYEPLDNLQEVYWPIRHAKVGQLYSGDPGRKTHWLFAEICPCHLGKGEPTSNNTLLSGKIRSRGKLGDDCGHIIACSLGGKMVEFNLFPQQKYINRGWKGWNQHWRIGIEYTIWIWLINPFRIKPSVEFQVRFFYNDQTYRDRPDHGKFLIKFKCDGYEKNKKVDNRDKKEISMELYTILKGDLMNTIENESDSVPEPNYEKFTTAPVSKFHDLTSEQFQHFILLLLNDYKANEQQHVEPTSASSGYRPTTTPLTYK</sequence>
<dbReference type="Proteomes" id="UP000663874">
    <property type="component" value="Unassembled WGS sequence"/>
</dbReference>